<sequence>MTSEVLNQNEIQLVRNSWETIKKDGKNFGNQLFIDFFAKYPSYQQYFKSLANIPLSELSSMIKKHGLASMGMCAAIASNIFAIVVGLGLPWLLQCLIQLARTNGDYKQAFIPIESDALPYTSII</sequence>
<dbReference type="InterPro" id="IPR012292">
    <property type="entry name" value="Globin/Proto"/>
</dbReference>
<gene>
    <name evidence="8" type="ORF">ONB1V03_LOCUS13752</name>
</gene>
<keyword evidence="1" id="KW-0813">Transport</keyword>
<organism evidence="8">
    <name type="scientific">Oppiella nova</name>
    <dbReference type="NCBI Taxonomy" id="334625"/>
    <lineage>
        <taxon>Eukaryota</taxon>
        <taxon>Metazoa</taxon>
        <taxon>Ecdysozoa</taxon>
        <taxon>Arthropoda</taxon>
        <taxon>Chelicerata</taxon>
        <taxon>Arachnida</taxon>
        <taxon>Acari</taxon>
        <taxon>Acariformes</taxon>
        <taxon>Sarcoptiformes</taxon>
        <taxon>Oribatida</taxon>
        <taxon>Brachypylina</taxon>
        <taxon>Oppioidea</taxon>
        <taxon>Oppiidae</taxon>
        <taxon>Oppiella</taxon>
    </lineage>
</organism>
<dbReference type="EMBL" id="OC927231">
    <property type="protein sequence ID" value="CAD7657120.1"/>
    <property type="molecule type" value="Genomic_DNA"/>
</dbReference>
<accession>A0A7R9QTH3</accession>
<evidence type="ECO:0000256" key="3">
    <source>
        <dbReference type="ARBA" id="ARBA00022621"/>
    </source>
</evidence>
<protein>
    <recommendedName>
        <fullName evidence="7">Globin domain-containing protein</fullName>
    </recommendedName>
</protein>
<keyword evidence="9" id="KW-1185">Reference proteome</keyword>
<evidence type="ECO:0000259" key="7">
    <source>
        <dbReference type="PROSITE" id="PS01033"/>
    </source>
</evidence>
<evidence type="ECO:0000256" key="6">
    <source>
        <dbReference type="SAM" id="Phobius"/>
    </source>
</evidence>
<dbReference type="OrthoDB" id="436496at2759"/>
<keyword evidence="6" id="KW-0472">Membrane</keyword>
<keyword evidence="5" id="KW-0408">Iron</keyword>
<dbReference type="SUPFAM" id="SSF46458">
    <property type="entry name" value="Globin-like"/>
    <property type="match status" value="1"/>
</dbReference>
<proteinExistence type="predicted"/>
<dbReference type="GO" id="GO:0046872">
    <property type="term" value="F:metal ion binding"/>
    <property type="evidence" value="ECO:0007669"/>
    <property type="project" value="UniProtKB-KW"/>
</dbReference>
<keyword evidence="2" id="KW-0349">Heme</keyword>
<dbReference type="Gene3D" id="1.10.490.10">
    <property type="entry name" value="Globins"/>
    <property type="match status" value="1"/>
</dbReference>
<evidence type="ECO:0000256" key="2">
    <source>
        <dbReference type="ARBA" id="ARBA00022617"/>
    </source>
</evidence>
<dbReference type="GO" id="GO:0020037">
    <property type="term" value="F:heme binding"/>
    <property type="evidence" value="ECO:0007669"/>
    <property type="project" value="InterPro"/>
</dbReference>
<feature type="transmembrane region" description="Helical" evidence="6">
    <location>
        <begin position="67"/>
        <end position="93"/>
    </location>
</feature>
<keyword evidence="4" id="KW-0479">Metal-binding</keyword>
<dbReference type="AlphaFoldDB" id="A0A7R9QTH3"/>
<dbReference type="GO" id="GO:0019825">
    <property type="term" value="F:oxygen binding"/>
    <property type="evidence" value="ECO:0007669"/>
    <property type="project" value="InterPro"/>
</dbReference>
<reference evidence="8" key="1">
    <citation type="submission" date="2020-11" db="EMBL/GenBank/DDBJ databases">
        <authorList>
            <person name="Tran Van P."/>
        </authorList>
    </citation>
    <scope>NUCLEOTIDE SEQUENCE</scope>
</reference>
<evidence type="ECO:0000256" key="1">
    <source>
        <dbReference type="ARBA" id="ARBA00022448"/>
    </source>
</evidence>
<dbReference type="Proteomes" id="UP000728032">
    <property type="component" value="Unassembled WGS sequence"/>
</dbReference>
<evidence type="ECO:0000313" key="8">
    <source>
        <dbReference type="EMBL" id="CAD7657120.1"/>
    </source>
</evidence>
<dbReference type="GO" id="GO:0005344">
    <property type="term" value="F:oxygen carrier activity"/>
    <property type="evidence" value="ECO:0007669"/>
    <property type="project" value="UniProtKB-KW"/>
</dbReference>
<dbReference type="InterPro" id="IPR009050">
    <property type="entry name" value="Globin-like_sf"/>
</dbReference>
<keyword evidence="3" id="KW-0561">Oxygen transport</keyword>
<evidence type="ECO:0000256" key="5">
    <source>
        <dbReference type="ARBA" id="ARBA00023004"/>
    </source>
</evidence>
<dbReference type="PROSITE" id="PS01033">
    <property type="entry name" value="GLOBIN"/>
    <property type="match status" value="1"/>
</dbReference>
<name>A0A7R9QTH3_9ACAR</name>
<dbReference type="CDD" id="cd01040">
    <property type="entry name" value="Mb-like"/>
    <property type="match status" value="1"/>
</dbReference>
<evidence type="ECO:0000256" key="4">
    <source>
        <dbReference type="ARBA" id="ARBA00022723"/>
    </source>
</evidence>
<evidence type="ECO:0000313" key="9">
    <source>
        <dbReference type="Proteomes" id="UP000728032"/>
    </source>
</evidence>
<dbReference type="EMBL" id="CAJPVJ010012406">
    <property type="protein sequence ID" value="CAG2174306.1"/>
    <property type="molecule type" value="Genomic_DNA"/>
</dbReference>
<feature type="domain" description="Globin" evidence="7">
    <location>
        <begin position="5"/>
        <end position="124"/>
    </location>
</feature>
<dbReference type="PANTHER" id="PTHR47217:SF1">
    <property type="entry name" value="GLOBIN-LIKE PROTEIN"/>
    <property type="match status" value="1"/>
</dbReference>
<dbReference type="InterPro" id="IPR044399">
    <property type="entry name" value="Mb-like_M"/>
</dbReference>
<dbReference type="InterPro" id="IPR000971">
    <property type="entry name" value="Globin"/>
</dbReference>
<keyword evidence="6" id="KW-1133">Transmembrane helix</keyword>
<keyword evidence="6" id="KW-0812">Transmembrane</keyword>
<dbReference type="PANTHER" id="PTHR47217">
    <property type="entry name" value="GLOBIN-LIKE PROTEIN"/>
    <property type="match status" value="1"/>
</dbReference>